<dbReference type="GO" id="GO:0019843">
    <property type="term" value="F:rRNA binding"/>
    <property type="evidence" value="ECO:0007669"/>
    <property type="project" value="UniProtKB-KW"/>
</dbReference>
<dbReference type="NCBIfam" id="TIGR00105">
    <property type="entry name" value="L31"/>
    <property type="match status" value="1"/>
</dbReference>
<feature type="binding site" evidence="7">
    <location>
        <position position="41"/>
    </location>
    <ligand>
        <name>Zn(2+)</name>
        <dbReference type="ChEBI" id="CHEBI:29105"/>
    </ligand>
</feature>
<sequence length="69" mass="7819">MRNGIHPDYKVINVECTCGEKFETRSTYNKGDLKVAVCSKCHPFYTGKAKFVDAAGRVDKFNKKFGLKK</sequence>
<keyword evidence="2 7" id="KW-0699">rRNA-binding</keyword>
<dbReference type="PANTHER" id="PTHR33280">
    <property type="entry name" value="50S RIBOSOMAL PROTEIN L31, CHLOROPLASTIC"/>
    <property type="match status" value="1"/>
</dbReference>
<evidence type="ECO:0000256" key="2">
    <source>
        <dbReference type="ARBA" id="ARBA00022730"/>
    </source>
</evidence>
<dbReference type="Pfam" id="PF01197">
    <property type="entry name" value="Ribosomal_L31"/>
    <property type="match status" value="1"/>
</dbReference>
<proteinExistence type="inferred from homology"/>
<dbReference type="NCBIfam" id="NF001809">
    <property type="entry name" value="PRK00528.1"/>
    <property type="match status" value="1"/>
</dbReference>
<dbReference type="Gene3D" id="4.10.830.30">
    <property type="entry name" value="Ribosomal protein L31"/>
    <property type="match status" value="1"/>
</dbReference>
<name>A0A9W6GKW4_9FUSO</name>
<keyword evidence="4 7" id="KW-0689">Ribosomal protein</keyword>
<dbReference type="InterPro" id="IPR042105">
    <property type="entry name" value="Ribosomal_bL31_sf"/>
</dbReference>
<dbReference type="PANTHER" id="PTHR33280:SF1">
    <property type="entry name" value="LARGE RIBOSOMAL SUBUNIT PROTEIN BL31C"/>
    <property type="match status" value="1"/>
</dbReference>
<keyword evidence="7" id="KW-0479">Metal-binding</keyword>
<evidence type="ECO:0000256" key="1">
    <source>
        <dbReference type="ARBA" id="ARBA00009296"/>
    </source>
</evidence>
<dbReference type="EMBL" id="BSDY01000006">
    <property type="protein sequence ID" value="GLI56092.1"/>
    <property type="molecule type" value="Genomic_DNA"/>
</dbReference>
<comment type="function">
    <text evidence="7">Binds the 23S rRNA.</text>
</comment>
<dbReference type="GO" id="GO:0003735">
    <property type="term" value="F:structural constituent of ribosome"/>
    <property type="evidence" value="ECO:0007669"/>
    <property type="project" value="InterPro"/>
</dbReference>
<dbReference type="Proteomes" id="UP001144471">
    <property type="component" value="Unassembled WGS sequence"/>
</dbReference>
<dbReference type="RefSeq" id="WP_281834992.1">
    <property type="nucleotide sequence ID" value="NZ_BSDY01000006.1"/>
</dbReference>
<dbReference type="InterPro" id="IPR002150">
    <property type="entry name" value="Ribosomal_bL31"/>
</dbReference>
<dbReference type="GO" id="GO:0046872">
    <property type="term" value="F:metal ion binding"/>
    <property type="evidence" value="ECO:0007669"/>
    <property type="project" value="UniProtKB-KW"/>
</dbReference>
<dbReference type="HAMAP" id="MF_00501">
    <property type="entry name" value="Ribosomal_bL31_1"/>
    <property type="match status" value="1"/>
</dbReference>
<dbReference type="PRINTS" id="PR01249">
    <property type="entry name" value="RIBOSOMALL31"/>
</dbReference>
<dbReference type="SUPFAM" id="SSF143800">
    <property type="entry name" value="L28p-like"/>
    <property type="match status" value="1"/>
</dbReference>
<feature type="binding site" evidence="7">
    <location>
        <position position="38"/>
    </location>
    <ligand>
        <name>Zn(2+)</name>
        <dbReference type="ChEBI" id="CHEBI:29105"/>
    </ligand>
</feature>
<keyword evidence="7" id="KW-0862">Zinc</keyword>
<evidence type="ECO:0000313" key="8">
    <source>
        <dbReference type="EMBL" id="GLI56092.1"/>
    </source>
</evidence>
<keyword evidence="5 7" id="KW-0687">Ribonucleoprotein</keyword>
<organism evidence="8 9">
    <name type="scientific">Propionigenium maris DSM 9537</name>
    <dbReference type="NCBI Taxonomy" id="1123000"/>
    <lineage>
        <taxon>Bacteria</taxon>
        <taxon>Fusobacteriati</taxon>
        <taxon>Fusobacteriota</taxon>
        <taxon>Fusobacteriia</taxon>
        <taxon>Fusobacteriales</taxon>
        <taxon>Fusobacteriaceae</taxon>
        <taxon>Propionigenium</taxon>
    </lineage>
</organism>
<protein>
    <recommendedName>
        <fullName evidence="6 7">Large ribosomal subunit protein bL31</fullName>
    </recommendedName>
</protein>
<accession>A0A9W6GKW4</accession>
<dbReference type="GO" id="GO:0005840">
    <property type="term" value="C:ribosome"/>
    <property type="evidence" value="ECO:0007669"/>
    <property type="project" value="UniProtKB-KW"/>
</dbReference>
<keyword evidence="3 7" id="KW-0694">RNA-binding</keyword>
<reference evidence="8" key="1">
    <citation type="submission" date="2022-12" db="EMBL/GenBank/DDBJ databases">
        <title>Reference genome sequencing for broad-spectrum identification of bacterial and archaeal isolates by mass spectrometry.</title>
        <authorList>
            <person name="Sekiguchi Y."/>
            <person name="Tourlousse D.M."/>
        </authorList>
    </citation>
    <scope>NUCLEOTIDE SEQUENCE</scope>
    <source>
        <strain evidence="8">10succ1</strain>
    </source>
</reference>
<comment type="cofactor">
    <cofactor evidence="7">
        <name>Zn(2+)</name>
        <dbReference type="ChEBI" id="CHEBI:29105"/>
    </cofactor>
    <text evidence="7">Binds 1 zinc ion per subunit.</text>
</comment>
<dbReference type="GO" id="GO:0006412">
    <property type="term" value="P:translation"/>
    <property type="evidence" value="ECO:0007669"/>
    <property type="project" value="UniProtKB-UniRule"/>
</dbReference>
<evidence type="ECO:0000256" key="4">
    <source>
        <dbReference type="ARBA" id="ARBA00022980"/>
    </source>
</evidence>
<comment type="similarity">
    <text evidence="1 7">Belongs to the bacterial ribosomal protein bL31 family. Type A subfamily.</text>
</comment>
<evidence type="ECO:0000256" key="3">
    <source>
        <dbReference type="ARBA" id="ARBA00022884"/>
    </source>
</evidence>
<evidence type="ECO:0000256" key="6">
    <source>
        <dbReference type="ARBA" id="ARBA00035687"/>
    </source>
</evidence>
<keyword evidence="9" id="KW-1185">Reference proteome</keyword>
<evidence type="ECO:0000256" key="7">
    <source>
        <dbReference type="HAMAP-Rule" id="MF_00501"/>
    </source>
</evidence>
<feature type="binding site" evidence="7">
    <location>
        <position position="18"/>
    </location>
    <ligand>
        <name>Zn(2+)</name>
        <dbReference type="ChEBI" id="CHEBI:29105"/>
    </ligand>
</feature>
<dbReference type="GO" id="GO:1990904">
    <property type="term" value="C:ribonucleoprotein complex"/>
    <property type="evidence" value="ECO:0007669"/>
    <property type="project" value="UniProtKB-KW"/>
</dbReference>
<evidence type="ECO:0000313" key="9">
    <source>
        <dbReference type="Proteomes" id="UP001144471"/>
    </source>
</evidence>
<dbReference type="InterPro" id="IPR027491">
    <property type="entry name" value="Ribosomal_bL31_A"/>
</dbReference>
<dbReference type="InterPro" id="IPR034704">
    <property type="entry name" value="Ribosomal_bL28/bL31-like_sf"/>
</dbReference>
<feature type="binding site" evidence="7">
    <location>
        <position position="16"/>
    </location>
    <ligand>
        <name>Zn(2+)</name>
        <dbReference type="ChEBI" id="CHEBI:29105"/>
    </ligand>
</feature>
<dbReference type="AlphaFoldDB" id="A0A9W6GKW4"/>
<comment type="caution">
    <text evidence="8">The sequence shown here is derived from an EMBL/GenBank/DDBJ whole genome shotgun (WGS) entry which is preliminary data.</text>
</comment>
<gene>
    <name evidence="7 8" type="primary">rpmE</name>
    <name evidence="8" type="ORF">PM10SUCC1_16060</name>
</gene>
<dbReference type="NCBIfam" id="NF000612">
    <property type="entry name" value="PRK00019.1"/>
    <property type="match status" value="1"/>
</dbReference>
<evidence type="ECO:0000256" key="5">
    <source>
        <dbReference type="ARBA" id="ARBA00023274"/>
    </source>
</evidence>
<comment type="subunit">
    <text evidence="7">Part of the 50S ribosomal subunit.</text>
</comment>